<dbReference type="Proteomes" id="UP000809243">
    <property type="component" value="Unassembled WGS sequence"/>
</dbReference>
<dbReference type="EMBL" id="JAFGDB010000062">
    <property type="protein sequence ID" value="MBN2067557.1"/>
    <property type="molecule type" value="Genomic_DNA"/>
</dbReference>
<evidence type="ECO:0000256" key="1">
    <source>
        <dbReference type="ARBA" id="ARBA00023125"/>
    </source>
</evidence>
<accession>A0A938YT15</accession>
<dbReference type="Gene3D" id="1.10.150.130">
    <property type="match status" value="1"/>
</dbReference>
<proteinExistence type="predicted"/>
<evidence type="ECO:0000259" key="4">
    <source>
        <dbReference type="PROSITE" id="PS51898"/>
    </source>
</evidence>
<dbReference type="PROSITE" id="PS51898">
    <property type="entry name" value="TYR_RECOMBINASE"/>
    <property type="match status" value="1"/>
</dbReference>
<feature type="domain" description="Core-binding (CB)" evidence="5">
    <location>
        <begin position="26"/>
        <end position="107"/>
    </location>
</feature>
<evidence type="ECO:0000259" key="5">
    <source>
        <dbReference type="PROSITE" id="PS51900"/>
    </source>
</evidence>
<organism evidence="6 7">
    <name type="scientific">Candidatus Iainarchaeum sp</name>
    <dbReference type="NCBI Taxonomy" id="3101447"/>
    <lineage>
        <taxon>Archaea</taxon>
        <taxon>Candidatus Iainarchaeota</taxon>
        <taxon>Candidatus Iainarchaeia</taxon>
        <taxon>Candidatus Iainarchaeales</taxon>
        <taxon>Candidatus Iainarchaeaceae</taxon>
        <taxon>Candidatus Iainarchaeum</taxon>
    </lineage>
</organism>
<dbReference type="SUPFAM" id="SSF56349">
    <property type="entry name" value="DNA breaking-rejoining enzymes"/>
    <property type="match status" value="1"/>
</dbReference>
<keyword evidence="1 3" id="KW-0238">DNA-binding</keyword>
<evidence type="ECO:0000313" key="6">
    <source>
        <dbReference type="EMBL" id="MBN2067557.1"/>
    </source>
</evidence>
<evidence type="ECO:0000313" key="7">
    <source>
        <dbReference type="Proteomes" id="UP000809243"/>
    </source>
</evidence>
<protein>
    <submittedName>
        <fullName evidence="6">Tyrosine-type recombinase/integrase</fullName>
    </submittedName>
</protein>
<dbReference type="InterPro" id="IPR010998">
    <property type="entry name" value="Integrase_recombinase_N"/>
</dbReference>
<dbReference type="InterPro" id="IPR044068">
    <property type="entry name" value="CB"/>
</dbReference>
<dbReference type="InterPro" id="IPR011010">
    <property type="entry name" value="DNA_brk_join_enz"/>
</dbReference>
<gene>
    <name evidence="6" type="ORF">JW744_03755</name>
</gene>
<name>A0A938YT15_9ARCH</name>
<dbReference type="PROSITE" id="PS51900">
    <property type="entry name" value="CB"/>
    <property type="match status" value="1"/>
</dbReference>
<dbReference type="PANTHER" id="PTHR30349">
    <property type="entry name" value="PHAGE INTEGRASE-RELATED"/>
    <property type="match status" value="1"/>
</dbReference>
<dbReference type="AlphaFoldDB" id="A0A938YT15"/>
<reference evidence="6" key="1">
    <citation type="submission" date="2021-01" db="EMBL/GenBank/DDBJ databases">
        <title>Active Sulfur Cycling in an Early Earth Analoge.</title>
        <authorList>
            <person name="Hahn C.R."/>
            <person name="Youssef N.H."/>
            <person name="Elshahed M."/>
        </authorList>
    </citation>
    <scope>NUCLEOTIDE SEQUENCE</scope>
    <source>
        <strain evidence="6">Zod_Metabat.1151</strain>
    </source>
</reference>
<dbReference type="InterPro" id="IPR013762">
    <property type="entry name" value="Integrase-like_cat_sf"/>
</dbReference>
<dbReference type="GO" id="GO:0003677">
    <property type="term" value="F:DNA binding"/>
    <property type="evidence" value="ECO:0007669"/>
    <property type="project" value="UniProtKB-UniRule"/>
</dbReference>
<comment type="caution">
    <text evidence="6">The sequence shown here is derived from an EMBL/GenBank/DDBJ whole genome shotgun (WGS) entry which is preliminary data.</text>
</comment>
<dbReference type="Pfam" id="PF00589">
    <property type="entry name" value="Phage_integrase"/>
    <property type="match status" value="1"/>
</dbReference>
<dbReference type="GO" id="GO:0015074">
    <property type="term" value="P:DNA integration"/>
    <property type="evidence" value="ECO:0007669"/>
    <property type="project" value="InterPro"/>
</dbReference>
<dbReference type="InterPro" id="IPR002104">
    <property type="entry name" value="Integrase_catalytic"/>
</dbReference>
<feature type="domain" description="Tyr recombinase" evidence="4">
    <location>
        <begin position="127"/>
        <end position="306"/>
    </location>
</feature>
<dbReference type="CDD" id="cd00397">
    <property type="entry name" value="DNA_BRE_C"/>
    <property type="match status" value="1"/>
</dbReference>
<dbReference type="InterPro" id="IPR050090">
    <property type="entry name" value="Tyrosine_recombinase_XerCD"/>
</dbReference>
<dbReference type="Gene3D" id="1.10.443.10">
    <property type="entry name" value="Intergrase catalytic core"/>
    <property type="match status" value="1"/>
</dbReference>
<evidence type="ECO:0000256" key="2">
    <source>
        <dbReference type="ARBA" id="ARBA00023172"/>
    </source>
</evidence>
<dbReference type="GO" id="GO:0006310">
    <property type="term" value="P:DNA recombination"/>
    <property type="evidence" value="ECO:0007669"/>
    <property type="project" value="UniProtKB-KW"/>
</dbReference>
<keyword evidence="2" id="KW-0233">DNA recombination</keyword>
<dbReference type="PANTHER" id="PTHR30349:SF87">
    <property type="entry name" value="TRANSPOSASE A"/>
    <property type="match status" value="1"/>
</dbReference>
<evidence type="ECO:0000256" key="3">
    <source>
        <dbReference type="PROSITE-ProRule" id="PRU01248"/>
    </source>
</evidence>
<sequence>MRKYIHPFERDLEGEIKRLENSSLAEANKQLITSFYEHNLAQGFSLARLIRQMCVLRRTAGQVKKDFREASKEDYEQFLIWLHKQGCKEATIWTYKKILKVFHKWLNNGTYPECVAWFKFKKIGNQTLPEQLLTQEDAKQLIKSALNQRDKALIASLWETGARIGELGSARIRDISFDEFGGRILLDGKTGMRKVRIVHSAPYVLEWINKHPYSKNIDAPLWICLEKSHCEQMGYSAISKVLRTAKKRASLQKPINPHHFRHSRATYMAQFLTDAQMKEYFGWGQDSKMAARYVHLSGKQVDDAVLRMCGLKKGEEQKDLLKREPCPRCKQLNDVNNDYCEKCWLPLSPQASREMRETEENSQESVISLMKLLELAGNNPQKIRQALTILQQGLPGGV</sequence>